<name>A0A9X2PHW7_9HYPH</name>
<reference evidence="1" key="1">
    <citation type="submission" date="2022-08" db="EMBL/GenBank/DDBJ databases">
        <authorList>
            <person name="Li F."/>
        </authorList>
    </citation>
    <scope>NUCLEOTIDE SEQUENCE</scope>
    <source>
        <strain evidence="1">MQZ15Z-1</strain>
    </source>
</reference>
<dbReference type="Proteomes" id="UP001151088">
    <property type="component" value="Unassembled WGS sequence"/>
</dbReference>
<keyword evidence="2" id="KW-1185">Reference proteome</keyword>
<sequence length="83" mass="8713">MCIDCFDDEDRAAGAAGTFPPERLAAAAQRIEGDMGGAAVPPEAWAIYFGAMSGAVAWHEMERMARCVEAARVLLAIEGRAAA</sequence>
<evidence type="ECO:0000313" key="2">
    <source>
        <dbReference type="Proteomes" id="UP001151088"/>
    </source>
</evidence>
<dbReference type="RefSeq" id="WP_258733652.1">
    <property type="nucleotide sequence ID" value="NZ_JANTHZ010000007.1"/>
</dbReference>
<dbReference type="AlphaFoldDB" id="A0A9X2PHW7"/>
<evidence type="ECO:0000313" key="1">
    <source>
        <dbReference type="EMBL" id="MCS0496488.1"/>
    </source>
</evidence>
<organism evidence="1 2">
    <name type="scientific">Ancylobacter mangrovi</name>
    <dbReference type="NCBI Taxonomy" id="2972472"/>
    <lineage>
        <taxon>Bacteria</taxon>
        <taxon>Pseudomonadati</taxon>
        <taxon>Pseudomonadota</taxon>
        <taxon>Alphaproteobacteria</taxon>
        <taxon>Hyphomicrobiales</taxon>
        <taxon>Xanthobacteraceae</taxon>
        <taxon>Ancylobacter</taxon>
    </lineage>
</organism>
<gene>
    <name evidence="1" type="ORF">NVS89_15405</name>
</gene>
<comment type="caution">
    <text evidence="1">The sequence shown here is derived from an EMBL/GenBank/DDBJ whole genome shotgun (WGS) entry which is preliminary data.</text>
</comment>
<protein>
    <submittedName>
        <fullName evidence="1">Uncharacterized protein</fullName>
    </submittedName>
</protein>
<dbReference type="EMBL" id="JANTHZ010000007">
    <property type="protein sequence ID" value="MCS0496488.1"/>
    <property type="molecule type" value="Genomic_DNA"/>
</dbReference>
<proteinExistence type="predicted"/>
<accession>A0A9X2PHW7</accession>